<name>A0A7W3TMB7_9GAMM</name>
<dbReference type="Gene3D" id="2.60.120.1440">
    <property type="match status" value="1"/>
</dbReference>
<feature type="domain" description="FecR protein" evidence="2">
    <location>
        <begin position="116"/>
        <end position="207"/>
    </location>
</feature>
<feature type="transmembrane region" description="Helical" evidence="1">
    <location>
        <begin position="87"/>
        <end position="105"/>
    </location>
</feature>
<evidence type="ECO:0000313" key="5">
    <source>
        <dbReference type="Proteomes" id="UP000523196"/>
    </source>
</evidence>
<keyword evidence="5" id="KW-1185">Reference proteome</keyword>
<dbReference type="InterPro" id="IPR006860">
    <property type="entry name" value="FecR"/>
</dbReference>
<dbReference type="Pfam" id="PF16220">
    <property type="entry name" value="DUF4880"/>
    <property type="match status" value="1"/>
</dbReference>
<organism evidence="4 5">
    <name type="scientific">Marilutibacter spongiae</name>
    <dbReference type="NCBI Taxonomy" id="2025720"/>
    <lineage>
        <taxon>Bacteria</taxon>
        <taxon>Pseudomonadati</taxon>
        <taxon>Pseudomonadota</taxon>
        <taxon>Gammaproteobacteria</taxon>
        <taxon>Lysobacterales</taxon>
        <taxon>Lysobacteraceae</taxon>
        <taxon>Marilutibacter</taxon>
    </lineage>
</organism>
<dbReference type="PIRSF" id="PIRSF018266">
    <property type="entry name" value="FecR"/>
    <property type="match status" value="1"/>
</dbReference>
<dbReference type="Proteomes" id="UP000523196">
    <property type="component" value="Unassembled WGS sequence"/>
</dbReference>
<evidence type="ECO:0000259" key="2">
    <source>
        <dbReference type="Pfam" id="PF04773"/>
    </source>
</evidence>
<keyword evidence="1" id="KW-0812">Transmembrane</keyword>
<accession>A0A7W3TMB7</accession>
<feature type="domain" description="FecR N-terminal" evidence="3">
    <location>
        <begin position="11"/>
        <end position="52"/>
    </location>
</feature>
<sequence>MNIVAREHHETAADWLARLESPECTPAERAAFEDWLAASAQHVEAFLEAERLHAMAASLRADPALRAAVPVPVMRPRRPVRPASRRWPLALAASLVLALGVLGWMRLQPGPVATAEYATAVGETRQVVLEDGTRMTLDTGTVVATAFGRDTREVELVQGRVRFEVGEDPARPFRVQAAASTIRDIGTTFQVTRRGDDVDVGLVEGEVDVSRNDGAASVRLAPGERVRVDAQGRFSRVQALDLPMAEGWPRGELVFRDRRLEDLVLEMNRYSAKPLRLGDPSLAGLSVSGVFRANAQGELVAALQEGWGLGAEDEGDAIVLRAAPR</sequence>
<protein>
    <submittedName>
        <fullName evidence="4">FecR domain-containing protein</fullName>
    </submittedName>
</protein>
<dbReference type="PANTHER" id="PTHR30273">
    <property type="entry name" value="PERIPLASMIC SIGNAL SENSOR AND SIGMA FACTOR ACTIVATOR FECR-RELATED"/>
    <property type="match status" value="1"/>
</dbReference>
<reference evidence="4 5" key="1">
    <citation type="submission" date="2020-08" db="EMBL/GenBank/DDBJ databases">
        <authorList>
            <person name="Xu S."/>
            <person name="Li A."/>
        </authorList>
    </citation>
    <scope>NUCLEOTIDE SEQUENCE [LARGE SCALE GENOMIC DNA]</scope>
    <source>
        <strain evidence="4 5">119BY6-57</strain>
    </source>
</reference>
<dbReference type="PANTHER" id="PTHR30273:SF2">
    <property type="entry name" value="PROTEIN FECR"/>
    <property type="match status" value="1"/>
</dbReference>
<evidence type="ECO:0000259" key="3">
    <source>
        <dbReference type="Pfam" id="PF16220"/>
    </source>
</evidence>
<dbReference type="RefSeq" id="WP_182687368.1">
    <property type="nucleotide sequence ID" value="NZ_JACHTF010000010.1"/>
</dbReference>
<dbReference type="EMBL" id="JACHTF010000010">
    <property type="protein sequence ID" value="MBB1060953.1"/>
    <property type="molecule type" value="Genomic_DNA"/>
</dbReference>
<dbReference type="Pfam" id="PF04773">
    <property type="entry name" value="FecR"/>
    <property type="match status" value="1"/>
</dbReference>
<comment type="caution">
    <text evidence="4">The sequence shown here is derived from an EMBL/GenBank/DDBJ whole genome shotgun (WGS) entry which is preliminary data.</text>
</comment>
<evidence type="ECO:0000256" key="1">
    <source>
        <dbReference type="SAM" id="Phobius"/>
    </source>
</evidence>
<dbReference type="InterPro" id="IPR032623">
    <property type="entry name" value="FecR_N"/>
</dbReference>
<evidence type="ECO:0000313" key="4">
    <source>
        <dbReference type="EMBL" id="MBB1060953.1"/>
    </source>
</evidence>
<keyword evidence="1" id="KW-0472">Membrane</keyword>
<dbReference type="InterPro" id="IPR012373">
    <property type="entry name" value="Ferrdict_sens_TM"/>
</dbReference>
<dbReference type="GO" id="GO:0016989">
    <property type="term" value="F:sigma factor antagonist activity"/>
    <property type="evidence" value="ECO:0007669"/>
    <property type="project" value="TreeGrafter"/>
</dbReference>
<proteinExistence type="predicted"/>
<gene>
    <name evidence="4" type="ORF">H4F98_10240</name>
</gene>
<keyword evidence="1" id="KW-1133">Transmembrane helix</keyword>
<dbReference type="AlphaFoldDB" id="A0A7W3TMB7"/>